<comment type="similarity">
    <text evidence="3">Belongs to the neuregulin family.</text>
</comment>
<keyword evidence="7 18" id="KW-0812">Transmembrane</keyword>
<evidence type="ECO:0000256" key="16">
    <source>
        <dbReference type="ARBA" id="ARBA00073762"/>
    </source>
</evidence>
<feature type="domain" description="EGF-like" evidence="19">
    <location>
        <begin position="38"/>
        <end position="79"/>
    </location>
</feature>
<dbReference type="PROSITE" id="PS50026">
    <property type="entry name" value="EGF_3"/>
    <property type="match status" value="1"/>
</dbReference>
<keyword evidence="9 18" id="KW-1133">Transmembrane helix</keyword>
<evidence type="ECO:0000256" key="13">
    <source>
        <dbReference type="ARBA" id="ARBA00023180"/>
    </source>
</evidence>
<keyword evidence="11 18" id="KW-0472">Membrane</keyword>
<evidence type="ECO:0000256" key="6">
    <source>
        <dbReference type="ARBA" id="ARBA00022536"/>
    </source>
</evidence>
<dbReference type="GO" id="GO:0005615">
    <property type="term" value="C:extracellular space"/>
    <property type="evidence" value="ECO:0007669"/>
    <property type="project" value="TreeGrafter"/>
</dbReference>
<feature type="disulfide bond" evidence="17">
    <location>
        <begin position="50"/>
        <end position="67"/>
    </location>
</feature>
<evidence type="ECO:0000256" key="3">
    <source>
        <dbReference type="ARBA" id="ARBA00008216"/>
    </source>
</evidence>
<dbReference type="PANTHER" id="PTHR10740">
    <property type="entry name" value="TRANSFORMING GROWTH FACTOR ALPHA"/>
    <property type="match status" value="1"/>
</dbReference>
<keyword evidence="6 17" id="KW-0245">EGF-like domain</keyword>
<evidence type="ECO:0000256" key="12">
    <source>
        <dbReference type="ARBA" id="ARBA00023157"/>
    </source>
</evidence>
<comment type="caution">
    <text evidence="17">Lacks conserved residue(s) required for the propagation of feature annotation.</text>
</comment>
<keyword evidence="10" id="KW-0339">Growth factor</keyword>
<dbReference type="GO" id="GO:0005886">
    <property type="term" value="C:plasma membrane"/>
    <property type="evidence" value="ECO:0007669"/>
    <property type="project" value="UniProtKB-SubCell"/>
</dbReference>
<comment type="function">
    <text evidence="14">Low affinity ligand for the ERBB4 tyrosine kinase receptor. Concomitantly recruits ERBB1 and ERBB2 coreceptors, resulting in ligand-stimulated tyrosine phosphorylation and activation of the ERBB receptors. Does not bind to the ERBB1, ERBB2 and ERBB3 receptors.</text>
</comment>
<gene>
    <name evidence="21" type="primary">NRG4</name>
</gene>
<dbReference type="GO" id="GO:0008083">
    <property type="term" value="F:growth factor activity"/>
    <property type="evidence" value="ECO:0007669"/>
    <property type="project" value="UniProtKB-KW"/>
</dbReference>
<dbReference type="Proteomes" id="UP000695026">
    <property type="component" value="Unplaced"/>
</dbReference>
<dbReference type="SUPFAM" id="SSF57196">
    <property type="entry name" value="EGF/Laminin"/>
    <property type="match status" value="1"/>
</dbReference>
<dbReference type="AlphaFoldDB" id="A0A9F5IQP5"/>
<dbReference type="RefSeq" id="XP_025025037.1">
    <property type="nucleotide sequence ID" value="XM_025169269.1"/>
</dbReference>
<dbReference type="PROSITE" id="PS00022">
    <property type="entry name" value="EGF_1"/>
    <property type="match status" value="1"/>
</dbReference>
<dbReference type="OMA" id="IYGPFCL"/>
<dbReference type="SMART" id="SM00181">
    <property type="entry name" value="EGF"/>
    <property type="match status" value="1"/>
</dbReference>
<dbReference type="FunFam" id="2.10.25.10:FF:000356">
    <property type="entry name" value="pro-neuregulin-4, membrane-bound isoform"/>
    <property type="match status" value="1"/>
</dbReference>
<name>A0A9F5IQP5_PYTBI</name>
<feature type="transmembrane region" description="Helical" evidence="18">
    <location>
        <begin position="94"/>
        <end position="117"/>
    </location>
</feature>
<proteinExistence type="inferred from homology"/>
<keyword evidence="4" id="KW-1003">Cell membrane</keyword>
<evidence type="ECO:0000256" key="17">
    <source>
        <dbReference type="PROSITE-ProRule" id="PRU00076"/>
    </source>
</evidence>
<dbReference type="GO" id="GO:0005154">
    <property type="term" value="F:epidermal growth factor receptor binding"/>
    <property type="evidence" value="ECO:0007669"/>
    <property type="project" value="TreeGrafter"/>
</dbReference>
<evidence type="ECO:0000256" key="11">
    <source>
        <dbReference type="ARBA" id="ARBA00023136"/>
    </source>
</evidence>
<evidence type="ECO:0000256" key="9">
    <source>
        <dbReference type="ARBA" id="ARBA00022989"/>
    </source>
</evidence>
<evidence type="ECO:0000313" key="20">
    <source>
        <dbReference type="Proteomes" id="UP000695026"/>
    </source>
</evidence>
<dbReference type="GeneID" id="103049659"/>
<evidence type="ECO:0000256" key="10">
    <source>
        <dbReference type="ARBA" id="ARBA00023030"/>
    </source>
</evidence>
<comment type="subunit">
    <text evidence="15">Interacts with ERBB4.</text>
</comment>
<dbReference type="PANTHER" id="PTHR10740:SF14">
    <property type="entry name" value="EGF-LIKE DOMAIN-CONTAINING PROTEIN"/>
    <property type="match status" value="1"/>
</dbReference>
<keyword evidence="13" id="KW-0325">Glycoprotein</keyword>
<evidence type="ECO:0000313" key="21">
    <source>
        <dbReference type="RefSeq" id="XP_025025037.1"/>
    </source>
</evidence>
<evidence type="ECO:0000256" key="14">
    <source>
        <dbReference type="ARBA" id="ARBA00054375"/>
    </source>
</evidence>
<evidence type="ECO:0000256" key="8">
    <source>
        <dbReference type="ARBA" id="ARBA00022729"/>
    </source>
</evidence>
<evidence type="ECO:0000256" key="18">
    <source>
        <dbReference type="SAM" id="Phobius"/>
    </source>
</evidence>
<dbReference type="OrthoDB" id="6162427at2759"/>
<feature type="disulfide bond" evidence="17">
    <location>
        <begin position="69"/>
        <end position="78"/>
    </location>
</feature>
<dbReference type="Gene3D" id="2.10.25.10">
    <property type="entry name" value="Laminin"/>
    <property type="match status" value="1"/>
</dbReference>
<keyword evidence="8" id="KW-0732">Signal</keyword>
<organism evidence="20 21">
    <name type="scientific">Python bivittatus</name>
    <name type="common">Burmese python</name>
    <name type="synonym">Python molurus bivittatus</name>
    <dbReference type="NCBI Taxonomy" id="176946"/>
    <lineage>
        <taxon>Eukaryota</taxon>
        <taxon>Metazoa</taxon>
        <taxon>Chordata</taxon>
        <taxon>Craniata</taxon>
        <taxon>Vertebrata</taxon>
        <taxon>Euteleostomi</taxon>
        <taxon>Lepidosauria</taxon>
        <taxon>Squamata</taxon>
        <taxon>Bifurcata</taxon>
        <taxon>Unidentata</taxon>
        <taxon>Episquamata</taxon>
        <taxon>Toxicofera</taxon>
        <taxon>Serpentes</taxon>
        <taxon>Henophidia</taxon>
        <taxon>Pythonidae</taxon>
        <taxon>Python</taxon>
    </lineage>
</organism>
<evidence type="ECO:0000256" key="2">
    <source>
        <dbReference type="ARBA" id="ARBA00004613"/>
    </source>
</evidence>
<keyword evidence="12 17" id="KW-1015">Disulfide bond</keyword>
<evidence type="ECO:0000256" key="1">
    <source>
        <dbReference type="ARBA" id="ARBA00004251"/>
    </source>
</evidence>
<comment type="subcellular location">
    <subcellularLocation>
        <location evidence="1">Cell membrane</location>
        <topology evidence="1">Single-pass type I membrane protein</topology>
    </subcellularLocation>
    <subcellularLocation>
        <location evidence="2">Secreted</location>
    </subcellularLocation>
</comment>
<dbReference type="GO" id="GO:0045840">
    <property type="term" value="P:positive regulation of mitotic nuclear division"/>
    <property type="evidence" value="ECO:0007669"/>
    <property type="project" value="TreeGrafter"/>
</dbReference>
<evidence type="ECO:0000256" key="4">
    <source>
        <dbReference type="ARBA" id="ARBA00022475"/>
    </source>
</evidence>
<sequence length="148" mass="15840">MISLAGMNLGRGDTGQFSKNSLHPSITNCGQNNMRTDHEELCGSSYGSFCLNGGICYTIPTASSPFCRCVDNYTGARCEAILLPSIKNHSRGELFVAVLASVVVLSVLVAGAFFFLCRKGQIPRTSSLERGDHLIEGNSSNACNKITE</sequence>
<reference evidence="21" key="1">
    <citation type="submission" date="2025-08" db="UniProtKB">
        <authorList>
            <consortium name="RefSeq"/>
        </authorList>
    </citation>
    <scope>IDENTIFICATION</scope>
    <source>
        <tissue evidence="21">Liver</tissue>
    </source>
</reference>
<accession>A0A9F5IQP5</accession>
<protein>
    <recommendedName>
        <fullName evidence="16">Pro-neuregulin-4, membrane-bound isoform</fullName>
    </recommendedName>
</protein>
<dbReference type="GO" id="GO:0008284">
    <property type="term" value="P:positive regulation of cell population proliferation"/>
    <property type="evidence" value="ECO:0007669"/>
    <property type="project" value="TreeGrafter"/>
</dbReference>
<dbReference type="CTD" id="145957"/>
<keyword evidence="5" id="KW-0964">Secreted</keyword>
<dbReference type="InterPro" id="IPR000742">
    <property type="entry name" value="EGF"/>
</dbReference>
<dbReference type="GO" id="GO:0007173">
    <property type="term" value="P:epidermal growth factor receptor signaling pathway"/>
    <property type="evidence" value="ECO:0007669"/>
    <property type="project" value="TreeGrafter"/>
</dbReference>
<evidence type="ECO:0000256" key="15">
    <source>
        <dbReference type="ARBA" id="ARBA00063299"/>
    </source>
</evidence>
<evidence type="ECO:0000259" key="19">
    <source>
        <dbReference type="PROSITE" id="PS50026"/>
    </source>
</evidence>
<evidence type="ECO:0000256" key="5">
    <source>
        <dbReference type="ARBA" id="ARBA00022525"/>
    </source>
</evidence>
<dbReference type="KEGG" id="pbi:103049659"/>
<keyword evidence="20" id="KW-1185">Reference proteome</keyword>
<evidence type="ECO:0000256" key="7">
    <source>
        <dbReference type="ARBA" id="ARBA00022692"/>
    </source>
</evidence>